<dbReference type="AlphaFoldDB" id="A0A437A1Z1"/>
<dbReference type="Proteomes" id="UP000283090">
    <property type="component" value="Unassembled WGS sequence"/>
</dbReference>
<name>A0A437A1Z1_ARTFL</name>
<sequence length="384" mass="43609">MLFVASRLLRLERLDAGLLGIQAYLRLLLILTHLRHNTRNSKSVSSSSQVNTYAYIMASTPQQRRPNTFHSFLHLPRELRDDIYRSIFSTPPPPPLSPNTSSISPSLGLSILRVNKQIHHEASEILYATVVFPIRISRNDARAINGNTLYYVSQETPWEQLCYRYSGKDGNLLSLNTTDTLGSPKQEYTHPNDAVPSIAYGGRFRKFRIEVADQRTLQTGINTESGSASTKLLFLAVDRLSTLLAPATRQIPLTLEIHAVSRILDQVEEESRRISSRSTILEPLAGFYREKAYKEIIDTIWPLTKGPWRYTIHAPGLLKKEFPGLLEQRLELHNQLEGGETREEGVWREPTTVWDLWVGWGRELSYAGGGEHEIDSMDEEDLDS</sequence>
<dbReference type="EMBL" id="SAEB01000006">
    <property type="protein sequence ID" value="RVD85100.1"/>
    <property type="molecule type" value="Genomic_DNA"/>
</dbReference>
<dbReference type="PANTHER" id="PTHR42085:SF8">
    <property type="entry name" value="F-BOX DOMAIN-CONTAINING PROTEIN"/>
    <property type="match status" value="1"/>
</dbReference>
<evidence type="ECO:0008006" key="3">
    <source>
        <dbReference type="Google" id="ProtNLM"/>
    </source>
</evidence>
<reference evidence="1 2" key="1">
    <citation type="submission" date="2019-01" db="EMBL/GenBank/DDBJ databases">
        <title>Intercellular communication is required for trap formation in the nematode-trapping fungus Duddingtonia flagrans.</title>
        <authorList>
            <person name="Youssar L."/>
            <person name="Wernet V."/>
            <person name="Hensel N."/>
            <person name="Hildebrandt H.-G."/>
            <person name="Fischer R."/>
        </authorList>
    </citation>
    <scope>NUCLEOTIDE SEQUENCE [LARGE SCALE GENOMIC DNA]</scope>
    <source>
        <strain evidence="1 2">CBS H-5679</strain>
    </source>
</reference>
<dbReference type="RefSeq" id="XP_067490644.1">
    <property type="nucleotide sequence ID" value="XM_067632369.1"/>
</dbReference>
<dbReference type="PANTHER" id="PTHR42085">
    <property type="entry name" value="F-BOX DOMAIN-CONTAINING PROTEIN"/>
    <property type="match status" value="1"/>
</dbReference>
<evidence type="ECO:0000313" key="1">
    <source>
        <dbReference type="EMBL" id="RVD85100.1"/>
    </source>
</evidence>
<dbReference type="GeneID" id="93585742"/>
<dbReference type="InterPro" id="IPR038883">
    <property type="entry name" value="AN11006-like"/>
</dbReference>
<protein>
    <recommendedName>
        <fullName evidence="3">F-box domain-containing protein</fullName>
    </recommendedName>
</protein>
<keyword evidence="2" id="KW-1185">Reference proteome</keyword>
<dbReference type="STRING" id="97331.A0A437A1Z1"/>
<accession>A0A437A1Z1</accession>
<comment type="caution">
    <text evidence="1">The sequence shown here is derived from an EMBL/GenBank/DDBJ whole genome shotgun (WGS) entry which is preliminary data.</text>
</comment>
<organism evidence="1 2">
    <name type="scientific">Arthrobotrys flagrans</name>
    <name type="common">Nematode-trapping fungus</name>
    <name type="synonym">Trichothecium flagrans</name>
    <dbReference type="NCBI Taxonomy" id="97331"/>
    <lineage>
        <taxon>Eukaryota</taxon>
        <taxon>Fungi</taxon>
        <taxon>Dikarya</taxon>
        <taxon>Ascomycota</taxon>
        <taxon>Pezizomycotina</taxon>
        <taxon>Orbiliomycetes</taxon>
        <taxon>Orbiliales</taxon>
        <taxon>Orbiliaceae</taxon>
        <taxon>Arthrobotrys</taxon>
    </lineage>
</organism>
<dbReference type="VEuPathDB" id="FungiDB:DFL_003431"/>
<proteinExistence type="predicted"/>
<dbReference type="OrthoDB" id="62952at2759"/>
<evidence type="ECO:0000313" key="2">
    <source>
        <dbReference type="Proteomes" id="UP000283090"/>
    </source>
</evidence>
<gene>
    <name evidence="1" type="ORF">DFL_003431</name>
</gene>